<dbReference type="GO" id="GO:0032875">
    <property type="term" value="P:regulation of DNA endoreduplication"/>
    <property type="evidence" value="ECO:0007669"/>
    <property type="project" value="InterPro"/>
</dbReference>
<dbReference type="InterPro" id="IPR040389">
    <property type="entry name" value="SMR"/>
</dbReference>
<comment type="caution">
    <text evidence="4">The sequence shown here is derived from an EMBL/GenBank/DDBJ whole genome shotgun (WGS) entry which is preliminary data.</text>
</comment>
<keyword evidence="1" id="KW-0649">Protein kinase inhibitor</keyword>
<dbReference type="AlphaFoldDB" id="A0A834TZ92"/>
<evidence type="ECO:0000313" key="4">
    <source>
        <dbReference type="EMBL" id="KAF7829321.1"/>
    </source>
</evidence>
<evidence type="ECO:0000256" key="2">
    <source>
        <dbReference type="ARBA" id="ARBA00023306"/>
    </source>
</evidence>
<dbReference type="OrthoDB" id="1302889at2759"/>
<gene>
    <name evidence="4" type="ORF">G2W53_020485</name>
</gene>
<evidence type="ECO:0000313" key="5">
    <source>
        <dbReference type="Proteomes" id="UP000634136"/>
    </source>
</evidence>
<keyword evidence="5" id="KW-1185">Reference proteome</keyword>
<organism evidence="4 5">
    <name type="scientific">Senna tora</name>
    <dbReference type="NCBI Taxonomy" id="362788"/>
    <lineage>
        <taxon>Eukaryota</taxon>
        <taxon>Viridiplantae</taxon>
        <taxon>Streptophyta</taxon>
        <taxon>Embryophyta</taxon>
        <taxon>Tracheophyta</taxon>
        <taxon>Spermatophyta</taxon>
        <taxon>Magnoliopsida</taxon>
        <taxon>eudicotyledons</taxon>
        <taxon>Gunneridae</taxon>
        <taxon>Pentapetalae</taxon>
        <taxon>rosids</taxon>
        <taxon>fabids</taxon>
        <taxon>Fabales</taxon>
        <taxon>Fabaceae</taxon>
        <taxon>Caesalpinioideae</taxon>
        <taxon>Cassia clade</taxon>
        <taxon>Senna</taxon>
    </lineage>
</organism>
<dbReference type="PANTHER" id="PTHR33142:SF48">
    <property type="entry name" value="CYCLIN-DEPENDENT PROTEIN KINASE INHIBITOR SMR15"/>
    <property type="match status" value="1"/>
</dbReference>
<evidence type="ECO:0000256" key="1">
    <source>
        <dbReference type="ARBA" id="ARBA00023013"/>
    </source>
</evidence>
<feature type="region of interest" description="Disordered" evidence="3">
    <location>
        <begin position="40"/>
        <end position="71"/>
    </location>
</feature>
<sequence length="96" mass="10786">MGFSEKSQVEESDSRKWMMAGIGVRAPLKPIYTVVEKDDTEECSTTPTSEEARIPTTFTCPPPPKKPKPSSNFTTYHKHFFTPSDLETVFILETAT</sequence>
<accession>A0A834TZ92</accession>
<dbReference type="Proteomes" id="UP000634136">
    <property type="component" value="Unassembled WGS sequence"/>
</dbReference>
<protein>
    <submittedName>
        <fullName evidence="4">Cyclin-dependent protein kinase inhibitor SMR6-like</fullName>
    </submittedName>
</protein>
<dbReference type="EMBL" id="JAAIUW010000006">
    <property type="protein sequence ID" value="KAF7829321.1"/>
    <property type="molecule type" value="Genomic_DNA"/>
</dbReference>
<dbReference type="GO" id="GO:0004860">
    <property type="term" value="F:protein kinase inhibitor activity"/>
    <property type="evidence" value="ECO:0007669"/>
    <property type="project" value="UniProtKB-KW"/>
</dbReference>
<keyword evidence="2" id="KW-0131">Cell cycle</keyword>
<dbReference type="PANTHER" id="PTHR33142">
    <property type="entry name" value="CYCLIN-DEPENDENT PROTEIN KINASE INHIBITOR SMR13"/>
    <property type="match status" value="1"/>
</dbReference>
<reference evidence="4" key="1">
    <citation type="submission" date="2020-09" db="EMBL/GenBank/DDBJ databases">
        <title>Genome-Enabled Discovery of Anthraquinone Biosynthesis in Senna tora.</title>
        <authorList>
            <person name="Kang S.-H."/>
            <person name="Pandey R.P."/>
            <person name="Lee C.-M."/>
            <person name="Sim J.-S."/>
            <person name="Jeong J.-T."/>
            <person name="Choi B.-S."/>
            <person name="Jung M."/>
            <person name="Ginzburg D."/>
            <person name="Zhao K."/>
            <person name="Won S.Y."/>
            <person name="Oh T.-J."/>
            <person name="Yu Y."/>
            <person name="Kim N.-H."/>
            <person name="Lee O.R."/>
            <person name="Lee T.-H."/>
            <person name="Bashyal P."/>
            <person name="Kim T.-S."/>
            <person name="Lee W.-H."/>
            <person name="Kawkins C."/>
            <person name="Kim C.-K."/>
            <person name="Kim J.S."/>
            <person name="Ahn B.O."/>
            <person name="Rhee S.Y."/>
            <person name="Sohng J.K."/>
        </authorList>
    </citation>
    <scope>NUCLEOTIDE SEQUENCE</scope>
    <source>
        <tissue evidence="4">Leaf</tissue>
    </source>
</reference>
<evidence type="ECO:0000256" key="3">
    <source>
        <dbReference type="SAM" id="MobiDB-lite"/>
    </source>
</evidence>
<proteinExistence type="predicted"/>
<name>A0A834TZ92_9FABA</name>